<dbReference type="Proteomes" id="UP000659654">
    <property type="component" value="Unassembled WGS sequence"/>
</dbReference>
<feature type="signal peptide" evidence="2">
    <location>
        <begin position="1"/>
        <end position="19"/>
    </location>
</feature>
<sequence length="284" mass="31635">MISNKWCLSLFVSVVCVWAAPKSRFESELQKVFKNAKQCFHKKLLAEASSRIGKKLSGDDNSTVYLNDISVAEGSNILLDCLPKSQKSIVLINNLRQYSYGPPSDCAKKFGQSYHHKSDDRNQTTPTKSDVKDAFFNGQLDVCSLLIDVMNPFYCNFKKACPRDIQDFQVTYAALYSMQQLLLNTEKPLVCMQDRSSNEPLGTVINPAAYEKSFNVTSDPLIVGDFCNDSSAEGSGIDGEEGSGIGSFQSDSLHEESSAHVENGFGEQFWEDLRIEQVLNRAFN</sequence>
<evidence type="ECO:0000313" key="6">
    <source>
        <dbReference type="Proteomes" id="UP000659654"/>
    </source>
</evidence>
<protein>
    <submittedName>
        <fullName evidence="3">(pine wood nematode) hypothetical protein</fullName>
    </submittedName>
</protein>
<evidence type="ECO:0000313" key="3">
    <source>
        <dbReference type="EMBL" id="CAD5215277.1"/>
    </source>
</evidence>
<evidence type="ECO:0000313" key="7">
    <source>
        <dbReference type="WBParaSite" id="BXY_0279300.1"/>
    </source>
</evidence>
<dbReference type="AlphaFoldDB" id="A0A1I7RQ02"/>
<gene>
    <name evidence="3" type="ORF">BXYJ_LOCUS3949</name>
</gene>
<dbReference type="WBParaSite" id="BXY_0279300.1">
    <property type="protein sequence ID" value="BXY_0279300.1"/>
    <property type="gene ID" value="BXY_0279300"/>
</dbReference>
<organism evidence="5 7">
    <name type="scientific">Bursaphelenchus xylophilus</name>
    <name type="common">Pinewood nematode worm</name>
    <name type="synonym">Aphelenchoides xylophilus</name>
    <dbReference type="NCBI Taxonomy" id="6326"/>
    <lineage>
        <taxon>Eukaryota</taxon>
        <taxon>Metazoa</taxon>
        <taxon>Ecdysozoa</taxon>
        <taxon>Nematoda</taxon>
        <taxon>Chromadorea</taxon>
        <taxon>Rhabditida</taxon>
        <taxon>Tylenchina</taxon>
        <taxon>Tylenchomorpha</taxon>
        <taxon>Aphelenchoidea</taxon>
        <taxon>Aphelenchoididae</taxon>
        <taxon>Bursaphelenchus</taxon>
    </lineage>
</organism>
<dbReference type="OrthoDB" id="10366446at2759"/>
<keyword evidence="6" id="KW-1185">Reference proteome</keyword>
<evidence type="ECO:0000256" key="2">
    <source>
        <dbReference type="SAM" id="SignalP"/>
    </source>
</evidence>
<dbReference type="Proteomes" id="UP000095284">
    <property type="component" value="Unplaced"/>
</dbReference>
<dbReference type="Proteomes" id="UP000582659">
    <property type="component" value="Unassembled WGS sequence"/>
</dbReference>
<keyword evidence="2" id="KW-0732">Signal</keyword>
<name>A0A1I7RQ02_BURXY</name>
<evidence type="ECO:0000313" key="4">
    <source>
        <dbReference type="EMBL" id="CAG9096914.1"/>
    </source>
</evidence>
<evidence type="ECO:0000313" key="5">
    <source>
        <dbReference type="Proteomes" id="UP000095284"/>
    </source>
</evidence>
<feature type="region of interest" description="Disordered" evidence="1">
    <location>
        <begin position="236"/>
        <end position="257"/>
    </location>
</feature>
<reference evidence="7" key="1">
    <citation type="submission" date="2016-11" db="UniProtKB">
        <authorList>
            <consortium name="WormBaseParasite"/>
        </authorList>
    </citation>
    <scope>IDENTIFICATION</scope>
</reference>
<proteinExistence type="predicted"/>
<dbReference type="EMBL" id="CAJFCV020000002">
    <property type="protein sequence ID" value="CAG9096914.1"/>
    <property type="molecule type" value="Genomic_DNA"/>
</dbReference>
<reference evidence="4" key="2">
    <citation type="submission" date="2020-08" db="EMBL/GenBank/DDBJ databases">
        <authorList>
            <person name="Kikuchi T."/>
        </authorList>
    </citation>
    <scope>NUCLEOTIDE SEQUENCE</scope>
    <source>
        <strain evidence="3">Ka4C1</strain>
    </source>
</reference>
<dbReference type="EMBL" id="CAJFDI010000002">
    <property type="protein sequence ID" value="CAD5215277.1"/>
    <property type="molecule type" value="Genomic_DNA"/>
</dbReference>
<feature type="chain" id="PRO_5035359264" evidence="2">
    <location>
        <begin position="20"/>
        <end position="284"/>
    </location>
</feature>
<evidence type="ECO:0000256" key="1">
    <source>
        <dbReference type="SAM" id="MobiDB-lite"/>
    </source>
</evidence>
<accession>A0A1I7RQ02</accession>